<dbReference type="Pfam" id="PF08282">
    <property type="entry name" value="Hydrolase_3"/>
    <property type="match status" value="1"/>
</dbReference>
<dbReference type="GO" id="GO:0000287">
    <property type="term" value="F:magnesium ion binding"/>
    <property type="evidence" value="ECO:0007669"/>
    <property type="project" value="TreeGrafter"/>
</dbReference>
<accession>A0A1L7D3N6</accession>
<dbReference type="InterPro" id="IPR036412">
    <property type="entry name" value="HAD-like_sf"/>
</dbReference>
<evidence type="ECO:0000313" key="2">
    <source>
        <dbReference type="Proteomes" id="UP000185491"/>
    </source>
</evidence>
<dbReference type="NCBIfam" id="TIGR01484">
    <property type="entry name" value="HAD-SF-IIB"/>
    <property type="match status" value="1"/>
</dbReference>
<dbReference type="GO" id="GO:0016791">
    <property type="term" value="F:phosphatase activity"/>
    <property type="evidence" value="ECO:0007669"/>
    <property type="project" value="TreeGrafter"/>
</dbReference>
<keyword evidence="2" id="KW-1185">Reference proteome</keyword>
<dbReference type="PANTHER" id="PTHR10000:SF8">
    <property type="entry name" value="HAD SUPERFAMILY HYDROLASE-LIKE, TYPE 3"/>
    <property type="match status" value="1"/>
</dbReference>
<organism evidence="1 2">
    <name type="scientific">Corynebacterium phocae</name>
    <dbReference type="NCBI Taxonomy" id="161895"/>
    <lineage>
        <taxon>Bacteria</taxon>
        <taxon>Bacillati</taxon>
        <taxon>Actinomycetota</taxon>
        <taxon>Actinomycetes</taxon>
        <taxon>Mycobacteriales</taxon>
        <taxon>Corynebacteriaceae</taxon>
        <taxon>Corynebacterium</taxon>
    </lineage>
</organism>
<dbReference type="Proteomes" id="UP000185491">
    <property type="component" value="Chromosome"/>
</dbReference>
<name>A0A1L7D3N6_9CORY</name>
<dbReference type="PANTHER" id="PTHR10000">
    <property type="entry name" value="PHOSPHOSERINE PHOSPHATASE"/>
    <property type="match status" value="1"/>
</dbReference>
<evidence type="ECO:0000313" key="1">
    <source>
        <dbReference type="EMBL" id="APT92738.1"/>
    </source>
</evidence>
<reference evidence="1 2" key="1">
    <citation type="submission" date="2014-08" db="EMBL/GenBank/DDBJ databases">
        <title>Complete genome sequence of Corynebacterium phocae M408/89/1(T)(=DSM 44612(T)), isolated from the common seal (Phoca vitulina).</title>
        <authorList>
            <person name="Ruckert C."/>
            <person name="Albersmeier A."/>
            <person name="Winkler A."/>
            <person name="Kalinowski J."/>
        </authorList>
    </citation>
    <scope>NUCLEOTIDE SEQUENCE [LARGE SCALE GENOMIC DNA]</scope>
    <source>
        <strain evidence="1 2">M408/89/1</strain>
    </source>
</reference>
<sequence>MDIAAFDLDGTLLFDRVITAQTVEAVSQWRAAGNLAVAATGKSLDSCRRALLDNGVHMDYLVLYNGTVLATGEGRVLCEDRLPAPLVDRVVEKLRGTDNLNLYVTTVDGPDALVLGTVDDRKNSIITNVRRLPPEQLAQEKVVLISAWSPGGRKLQQEIERWVKSEFEVSTSINSGFLDIMPPGHTKAAGIKRLLEHLGLRRQQVRIFSFGDSHNDLPMHSLADISFSFPHADPEVQEAVDYVVADAVTGLQMLGRLSL</sequence>
<gene>
    <name evidence="1" type="ORF">CPHO_07365</name>
</gene>
<protein>
    <recommendedName>
        <fullName evidence="3">Haloacid dehalogenase</fullName>
    </recommendedName>
</protein>
<dbReference type="InterPro" id="IPR023214">
    <property type="entry name" value="HAD_sf"/>
</dbReference>
<proteinExistence type="predicted"/>
<dbReference type="Gene3D" id="3.30.1240.10">
    <property type="match status" value="1"/>
</dbReference>
<evidence type="ECO:0008006" key="3">
    <source>
        <dbReference type="Google" id="ProtNLM"/>
    </source>
</evidence>
<dbReference type="KEGG" id="cpho:CPHO_07365"/>
<dbReference type="Gene3D" id="3.40.50.1000">
    <property type="entry name" value="HAD superfamily/HAD-like"/>
    <property type="match status" value="1"/>
</dbReference>
<dbReference type="SUPFAM" id="SSF56784">
    <property type="entry name" value="HAD-like"/>
    <property type="match status" value="1"/>
</dbReference>
<dbReference type="STRING" id="161895.CPHO_07365"/>
<dbReference type="InterPro" id="IPR006379">
    <property type="entry name" value="HAD-SF_hydro_IIB"/>
</dbReference>
<dbReference type="GO" id="GO:0005829">
    <property type="term" value="C:cytosol"/>
    <property type="evidence" value="ECO:0007669"/>
    <property type="project" value="TreeGrafter"/>
</dbReference>
<dbReference type="AlphaFoldDB" id="A0A1L7D3N6"/>
<dbReference type="EMBL" id="CP009249">
    <property type="protein sequence ID" value="APT92738.1"/>
    <property type="molecule type" value="Genomic_DNA"/>
</dbReference>